<feature type="region of interest" description="Disordered" evidence="4">
    <location>
        <begin position="242"/>
        <end position="288"/>
    </location>
</feature>
<organism evidence="6 7">
    <name type="scientific">Nadsonia fulvescens var. elongata DSM 6958</name>
    <dbReference type="NCBI Taxonomy" id="857566"/>
    <lineage>
        <taxon>Eukaryota</taxon>
        <taxon>Fungi</taxon>
        <taxon>Dikarya</taxon>
        <taxon>Ascomycota</taxon>
        <taxon>Saccharomycotina</taxon>
        <taxon>Dipodascomycetes</taxon>
        <taxon>Dipodascales</taxon>
        <taxon>Dipodascales incertae sedis</taxon>
        <taxon>Nadsonia</taxon>
    </lineage>
</organism>
<protein>
    <recommendedName>
        <fullName evidence="5">Response regulatory domain-containing protein</fullName>
    </recommendedName>
</protein>
<reference evidence="6 7" key="1">
    <citation type="journal article" date="2016" name="Proc. Natl. Acad. Sci. U.S.A.">
        <title>Comparative genomics of biotechnologically important yeasts.</title>
        <authorList>
            <person name="Riley R."/>
            <person name="Haridas S."/>
            <person name="Wolfe K.H."/>
            <person name="Lopes M.R."/>
            <person name="Hittinger C.T."/>
            <person name="Goeker M."/>
            <person name="Salamov A.A."/>
            <person name="Wisecaver J.H."/>
            <person name="Long T.M."/>
            <person name="Calvey C.H."/>
            <person name="Aerts A.L."/>
            <person name="Barry K.W."/>
            <person name="Choi C."/>
            <person name="Clum A."/>
            <person name="Coughlan A.Y."/>
            <person name="Deshpande S."/>
            <person name="Douglass A.P."/>
            <person name="Hanson S.J."/>
            <person name="Klenk H.-P."/>
            <person name="LaButti K.M."/>
            <person name="Lapidus A."/>
            <person name="Lindquist E.A."/>
            <person name="Lipzen A.M."/>
            <person name="Meier-Kolthoff J.P."/>
            <person name="Ohm R.A."/>
            <person name="Otillar R.P."/>
            <person name="Pangilinan J.L."/>
            <person name="Peng Y."/>
            <person name="Rokas A."/>
            <person name="Rosa C.A."/>
            <person name="Scheuner C."/>
            <person name="Sibirny A.A."/>
            <person name="Slot J.C."/>
            <person name="Stielow J.B."/>
            <person name="Sun H."/>
            <person name="Kurtzman C.P."/>
            <person name="Blackwell M."/>
            <person name="Grigoriev I.V."/>
            <person name="Jeffries T.W."/>
        </authorList>
    </citation>
    <scope>NUCLEOTIDE SEQUENCE [LARGE SCALE GENOMIC DNA]</scope>
    <source>
        <strain evidence="6 7">DSM 6958</strain>
    </source>
</reference>
<dbReference type="STRING" id="857566.A0A1E3PLH3"/>
<feature type="domain" description="Response regulatory" evidence="5">
    <location>
        <begin position="639"/>
        <end position="783"/>
    </location>
</feature>
<feature type="compositionally biased region" description="Polar residues" evidence="4">
    <location>
        <begin position="273"/>
        <end position="282"/>
    </location>
</feature>
<feature type="compositionally biased region" description="Polar residues" evidence="4">
    <location>
        <begin position="520"/>
        <end position="537"/>
    </location>
</feature>
<dbReference type="SMART" id="SM00448">
    <property type="entry name" value="REC"/>
    <property type="match status" value="1"/>
</dbReference>
<dbReference type="SUPFAM" id="SSF52172">
    <property type="entry name" value="CheY-like"/>
    <property type="match status" value="1"/>
</dbReference>
<feature type="compositionally biased region" description="Low complexity" evidence="4">
    <location>
        <begin position="53"/>
        <end position="63"/>
    </location>
</feature>
<feature type="modified residue" description="4-aspartylphosphate" evidence="3">
    <location>
        <position position="688"/>
    </location>
</feature>
<dbReference type="Proteomes" id="UP000095009">
    <property type="component" value="Unassembled WGS sequence"/>
</dbReference>
<evidence type="ECO:0000256" key="3">
    <source>
        <dbReference type="PROSITE-ProRule" id="PRU00169"/>
    </source>
</evidence>
<feature type="compositionally biased region" description="Polar residues" evidence="4">
    <location>
        <begin position="64"/>
        <end position="83"/>
    </location>
</feature>
<feature type="region of interest" description="Disordered" evidence="4">
    <location>
        <begin position="366"/>
        <end position="418"/>
    </location>
</feature>
<feature type="compositionally biased region" description="Polar residues" evidence="4">
    <location>
        <begin position="564"/>
        <end position="591"/>
    </location>
</feature>
<evidence type="ECO:0000313" key="7">
    <source>
        <dbReference type="Proteomes" id="UP000095009"/>
    </source>
</evidence>
<evidence type="ECO:0000256" key="4">
    <source>
        <dbReference type="SAM" id="MobiDB-lite"/>
    </source>
</evidence>
<evidence type="ECO:0000256" key="2">
    <source>
        <dbReference type="ARBA" id="ARBA00023012"/>
    </source>
</evidence>
<accession>A0A1E3PLH3</accession>
<feature type="region of interest" description="Disordered" evidence="4">
    <location>
        <begin position="435"/>
        <end position="493"/>
    </location>
</feature>
<dbReference type="Gene3D" id="3.40.50.2300">
    <property type="match status" value="1"/>
</dbReference>
<gene>
    <name evidence="6" type="ORF">NADFUDRAFT_50203</name>
</gene>
<dbReference type="FunFam" id="3.40.50.2300:FF:000146">
    <property type="entry name" value="Putative two-component response regulator SSK1p"/>
    <property type="match status" value="1"/>
</dbReference>
<dbReference type="InterPro" id="IPR011006">
    <property type="entry name" value="CheY-like_superfamily"/>
</dbReference>
<evidence type="ECO:0000259" key="5">
    <source>
        <dbReference type="PROSITE" id="PS50110"/>
    </source>
</evidence>
<keyword evidence="7" id="KW-1185">Reference proteome</keyword>
<feature type="compositionally biased region" description="Low complexity" evidence="4">
    <location>
        <begin position="367"/>
        <end position="399"/>
    </location>
</feature>
<feature type="region of interest" description="Disordered" evidence="4">
    <location>
        <begin position="165"/>
        <end position="193"/>
    </location>
</feature>
<dbReference type="PANTHER" id="PTHR45339">
    <property type="entry name" value="HYBRID SIGNAL TRANSDUCTION HISTIDINE KINASE J"/>
    <property type="match status" value="1"/>
</dbReference>
<feature type="region of interest" description="Disordered" evidence="4">
    <location>
        <begin position="507"/>
        <end position="624"/>
    </location>
</feature>
<feature type="region of interest" description="Disordered" evidence="4">
    <location>
        <begin position="1"/>
        <end position="101"/>
    </location>
</feature>
<dbReference type="PROSITE" id="PS50110">
    <property type="entry name" value="RESPONSE_REGULATORY"/>
    <property type="match status" value="1"/>
</dbReference>
<feature type="compositionally biased region" description="Polar residues" evidence="4">
    <location>
        <begin position="245"/>
        <end position="261"/>
    </location>
</feature>
<evidence type="ECO:0000313" key="6">
    <source>
        <dbReference type="EMBL" id="ODQ66283.1"/>
    </source>
</evidence>
<sequence length="880" mass="95478">MSSRANTQPQSLSANPHASVSLTSVPKQGQYQSHNRHTHPSGLLLTNGNRQAPLSPSPSNNTNITNFLSGNNNSSTGIANTDPQIFYKGPSRSEFGPVAGTGGTMKRRIWVKRPRGTATTVMVTENDIVDDLKTLVLMKYPTTLGQFVDPADLTIKVSKILNSTTNKGNETVSTSEGSTNLNVPTAITPPNMSNLNTGSSSGANNLIARNLINSDQSIHRRTKSNLPDSLIQFVDTSRKSPVVPNFNSSFRRGSTMLHDSTQPQQQQQQPQQISQDNKQRNLSPGLPVPTPAINAIEFPLMPDENVWRIIDKYFSSGMKIDDALLIEAPYMDINKPLPQVPSTRSSYASEQNGQTYSYADVSGGYDTNSVYSNNQNNQNNGYSNSNYNTSNSTNNNPGNKFPPNTRRDSSNNPISMLARRDSGNVTTNAGVINETHFPNNVSFSEYGGPGSLGRPPSSIQQPQVPTSGTNAASNSKVSTSIKPGYKPDSTSNGVLLLPRQFKFAGRGNTSEVTTIGRPPSVNSGKSESTKNLHNSSDSFEKQINDNGSTSTLKGVDPPAAGTIHMSSSDLGPSSPRPQTSDTNIPNDTNSLVEGREKPSNSPYTETSGAVAKKKESKPLMKGRSIKHSNQLESVVPQINVLIVEDNVINQKILEAFMKKRKVRCGVARNGKEALEKWRQGGYHLILMDIQLPVMSGIDVTKEIRRLEHKNRIGVFSPSEIVPEVISEDDLLDSKLFRSPIIIVALTASSLNSDRSGALQAGCNDFLTKPVSLQWLQQKITEWGCMQALIDFDGWRQWTKENDLSLNIKVPNQVTANTLPGTPGAVDKSARTVLAGLARTRSKLERKRSNPKAAANSIINNKPSLVMSKGDGSELLQSSTT</sequence>
<feature type="region of interest" description="Disordered" evidence="4">
    <location>
        <begin position="841"/>
        <end position="880"/>
    </location>
</feature>
<name>A0A1E3PLH3_9ASCO</name>
<evidence type="ECO:0000256" key="1">
    <source>
        <dbReference type="ARBA" id="ARBA00022553"/>
    </source>
</evidence>
<keyword evidence="2" id="KW-0902">Two-component regulatory system</keyword>
<dbReference type="Pfam" id="PF00072">
    <property type="entry name" value="Response_reg"/>
    <property type="match status" value="1"/>
</dbReference>
<dbReference type="AlphaFoldDB" id="A0A1E3PLH3"/>
<dbReference type="PANTHER" id="PTHR45339:SF1">
    <property type="entry name" value="HYBRID SIGNAL TRANSDUCTION HISTIDINE KINASE J"/>
    <property type="match status" value="1"/>
</dbReference>
<dbReference type="GO" id="GO:0000156">
    <property type="term" value="F:phosphorelay response regulator activity"/>
    <property type="evidence" value="ECO:0007669"/>
    <property type="project" value="UniProtKB-ARBA"/>
</dbReference>
<dbReference type="EMBL" id="KV454408">
    <property type="protein sequence ID" value="ODQ66283.1"/>
    <property type="molecule type" value="Genomic_DNA"/>
</dbReference>
<feature type="compositionally biased region" description="Polar residues" evidence="4">
    <location>
        <begin position="1"/>
        <end position="33"/>
    </location>
</feature>
<dbReference type="OrthoDB" id="21225at2759"/>
<keyword evidence="1 3" id="KW-0597">Phosphoprotein</keyword>
<proteinExistence type="predicted"/>
<dbReference type="GO" id="GO:0006950">
    <property type="term" value="P:response to stress"/>
    <property type="evidence" value="ECO:0007669"/>
    <property type="project" value="UniProtKB-ARBA"/>
</dbReference>
<dbReference type="InterPro" id="IPR001789">
    <property type="entry name" value="Sig_transdc_resp-reg_receiver"/>
</dbReference>
<feature type="compositionally biased region" description="Polar residues" evidence="4">
    <location>
        <begin position="459"/>
        <end position="481"/>
    </location>
</feature>
<feature type="compositionally biased region" description="Low complexity" evidence="4">
    <location>
        <begin position="262"/>
        <end position="272"/>
    </location>
</feature>
<dbReference type="CDD" id="cd17546">
    <property type="entry name" value="REC_hyHK_CKI1_RcsC-like"/>
    <property type="match status" value="1"/>
</dbReference>